<feature type="transmembrane region" description="Helical" evidence="1">
    <location>
        <begin position="71"/>
        <end position="94"/>
    </location>
</feature>
<evidence type="ECO:0000256" key="1">
    <source>
        <dbReference type="SAM" id="Phobius"/>
    </source>
</evidence>
<dbReference type="InterPro" id="IPR008023">
    <property type="entry name" value="DUF748"/>
</dbReference>
<keyword evidence="1" id="KW-0472">Membrane</keyword>
<dbReference type="Proteomes" id="UP000295611">
    <property type="component" value="Unassembled WGS sequence"/>
</dbReference>
<evidence type="ECO:0000313" key="2">
    <source>
        <dbReference type="EMBL" id="TDR82867.1"/>
    </source>
</evidence>
<reference evidence="2 3" key="1">
    <citation type="submission" date="2019-03" db="EMBL/GenBank/DDBJ databases">
        <title>Genomic Encyclopedia of Type Strains, Phase III (KMG-III): the genomes of soil and plant-associated and newly described type strains.</title>
        <authorList>
            <person name="Whitman W."/>
        </authorList>
    </citation>
    <scope>NUCLEOTIDE SEQUENCE [LARGE SCALE GENOMIC DNA]</scope>
    <source>
        <strain evidence="2 3">CECT 8976</strain>
    </source>
</reference>
<dbReference type="EMBL" id="SNZP01000001">
    <property type="protein sequence ID" value="TDR82867.1"/>
    <property type="molecule type" value="Genomic_DNA"/>
</dbReference>
<dbReference type="Pfam" id="PF05359">
    <property type="entry name" value="DUF748"/>
    <property type="match status" value="1"/>
</dbReference>
<name>A0A4R7BGH4_9NEIS</name>
<protein>
    <submittedName>
        <fullName evidence="2">Uncharacterized protein DUF748</fullName>
    </submittedName>
</protein>
<dbReference type="GO" id="GO:0005886">
    <property type="term" value="C:plasma membrane"/>
    <property type="evidence" value="ECO:0007669"/>
    <property type="project" value="TreeGrafter"/>
</dbReference>
<keyword evidence="1" id="KW-0812">Transmembrane</keyword>
<keyword evidence="3" id="KW-1185">Reference proteome</keyword>
<keyword evidence="1" id="KW-1133">Transmembrane helix</keyword>
<accession>A0A4R7BGH4</accession>
<comment type="caution">
    <text evidence="2">The sequence shown here is derived from an EMBL/GenBank/DDBJ whole genome shotgun (WGS) entry which is preliminary data.</text>
</comment>
<dbReference type="PANTHER" id="PTHR30441:SF8">
    <property type="entry name" value="DUF748 DOMAIN-CONTAINING PROTEIN"/>
    <property type="match status" value="1"/>
</dbReference>
<organism evidence="2 3">
    <name type="scientific">Paludibacterium purpuratum</name>
    <dbReference type="NCBI Taxonomy" id="1144873"/>
    <lineage>
        <taxon>Bacteria</taxon>
        <taxon>Pseudomonadati</taxon>
        <taxon>Pseudomonadota</taxon>
        <taxon>Betaproteobacteria</taxon>
        <taxon>Neisseriales</taxon>
        <taxon>Chromobacteriaceae</taxon>
        <taxon>Paludibacterium</taxon>
    </lineage>
</organism>
<dbReference type="InterPro" id="IPR052894">
    <property type="entry name" value="AsmA-related"/>
</dbReference>
<proteinExistence type="predicted"/>
<gene>
    <name evidence="2" type="ORF">DFP86_101257</name>
</gene>
<sequence length="1147" mass="123830">MDARSNLFVIMKLALLSLTNKCDQKSSLLGESEARYYSVFKNKPSRLVHRMSSEPKTAPHRVALRRYWRHVLAVVIVLWGASWGFLAFAAPGIVRDVAVHWAENIGRKLEIGSVAIHPWTMSLELGGVRLRDKDGSTLFAAERIQLDAMPRALLIGHWHAELLALTRPEIDLTRAADGSWNWARLIKDASGPGPSSGSAPKVFLDWLSLSQGRLLFSDRQGNPDQTLDLQRINLNLHDLSTQAGEGGYTLTASMGDKTRFKWRGLLGLEPLASSGRISVSRLPVADIWDYLRPYLRLAPPSGELSLDLNYVFDLKGKQPRLTLSTLYGRIDALELRSPDGQSHLALGQLALEDGILDLQKHSLFFKRIHLSNGQVDALRDSTGQLNWLAALPAPTPAPTPTAAKSATPGWKVQINALRFDNWQWRLADQSRAQALELQSTIPFMSFGLRLGGRGELDVERVSANLANLTLAPRGQPAVLSVGHLGLDGASLSGRQIRGGQLTLQQPQLTLTRDTSGTLNVVSLLATPAGKSAGKRAAAPSVANKAASPWQITLPTLAMADGRLIWRDRKLARPVEVVLAPISGNLTPHSGDSLFDAALEVHAGSGQLNFTGQLDPASAGLQGQFTAQALPLAPLSPYLLSNTTLSMPNGKLSAKLDLRYAPAGWQVNGNAGIQDVLIREPGEQNPLLGWRALNLSGLKLAASPLAISVREVVLDRPVARLVLDQNRVSNLRRLFSGSPTQPAAAPASKAGSQSPLTFDARMIRVRNGDVDFADFGMKPAFATHVHGLSGTVSGISSKPGKRGAIALAGLVDQAGDVRVRGALAPLAVTDSADIQLVFRNIPLTSLNTYSENIAGWQIDDGRLSVELAYTLNQRKLNGDNRIVVDSIKLGPQVERPGISRLPLSLAVMVLEDSNNRIDLHLPVSGDLDDPKFSYGGVVWQAFVNVIQKVATAPFRALGSLLGLDGFDDVRFLAGEAAVAPPERQKLGQLAQMMSQRPQLRLNIAGTWDPAADRRQLARARVDRAILKAAGVALLADEPLPGIDVQDVETQQAIKTMFAERVGRLKLLARMVTGKSDPSFYEALRQEAIAAEKVDDADLLALANARAKGAQQYLTQTYPEVATRVTVNAPKTAQASADGVPLAIDLTTR</sequence>
<dbReference type="PANTHER" id="PTHR30441">
    <property type="entry name" value="DUF748 DOMAIN-CONTAINING PROTEIN"/>
    <property type="match status" value="1"/>
</dbReference>
<dbReference type="GO" id="GO:0090313">
    <property type="term" value="P:regulation of protein targeting to membrane"/>
    <property type="evidence" value="ECO:0007669"/>
    <property type="project" value="TreeGrafter"/>
</dbReference>
<dbReference type="AlphaFoldDB" id="A0A4R7BGH4"/>
<evidence type="ECO:0000313" key="3">
    <source>
        <dbReference type="Proteomes" id="UP000295611"/>
    </source>
</evidence>